<dbReference type="GO" id="GO:0003700">
    <property type="term" value="F:DNA-binding transcription factor activity"/>
    <property type="evidence" value="ECO:0007669"/>
    <property type="project" value="InterPro"/>
</dbReference>
<gene>
    <name evidence="5" type="ORF">BJP51_04470</name>
</gene>
<dbReference type="KEGG" id="pod:PODO_20165"/>
<dbReference type="GO" id="GO:0043565">
    <property type="term" value="F:sequence-specific DNA binding"/>
    <property type="evidence" value="ECO:0007669"/>
    <property type="project" value="InterPro"/>
</dbReference>
<evidence type="ECO:0000313" key="6">
    <source>
        <dbReference type="Proteomes" id="UP000187465"/>
    </source>
</evidence>
<dbReference type="Pfam" id="PF12833">
    <property type="entry name" value="HTH_18"/>
    <property type="match status" value="1"/>
</dbReference>
<comment type="caution">
    <text evidence="5">The sequence shown here is derived from an EMBL/GenBank/DDBJ whole genome shotgun (WGS) entry which is preliminary data.</text>
</comment>
<dbReference type="AlphaFoldDB" id="A0A1R0WX19"/>
<dbReference type="PROSITE" id="PS01124">
    <property type="entry name" value="HTH_ARAC_FAMILY_2"/>
    <property type="match status" value="1"/>
</dbReference>
<feature type="domain" description="HTH araC/xylS-type" evidence="4">
    <location>
        <begin position="167"/>
        <end position="270"/>
    </location>
</feature>
<dbReference type="InterPro" id="IPR050204">
    <property type="entry name" value="AraC_XylS_family_regulators"/>
</dbReference>
<dbReference type="PANTHER" id="PTHR46796:SF13">
    <property type="entry name" value="HTH-TYPE TRANSCRIPTIONAL ACTIVATOR RHAS"/>
    <property type="match status" value="1"/>
</dbReference>
<evidence type="ECO:0000259" key="4">
    <source>
        <dbReference type="PROSITE" id="PS01124"/>
    </source>
</evidence>
<dbReference type="PANTHER" id="PTHR46796">
    <property type="entry name" value="HTH-TYPE TRANSCRIPTIONAL ACTIVATOR RHAS-RELATED"/>
    <property type="match status" value="1"/>
</dbReference>
<organism evidence="5 6">
    <name type="scientific">Paenibacillus odorifer</name>
    <dbReference type="NCBI Taxonomy" id="189426"/>
    <lineage>
        <taxon>Bacteria</taxon>
        <taxon>Bacillati</taxon>
        <taxon>Bacillota</taxon>
        <taxon>Bacilli</taxon>
        <taxon>Bacillales</taxon>
        <taxon>Paenibacillaceae</taxon>
        <taxon>Paenibacillus</taxon>
    </lineage>
</organism>
<keyword evidence="3" id="KW-0804">Transcription</keyword>
<proteinExistence type="predicted"/>
<dbReference type="RefSeq" id="WP_036685720.1">
    <property type="nucleotide sequence ID" value="NZ_CP009428.1"/>
</dbReference>
<keyword evidence="2" id="KW-0238">DNA-binding</keyword>
<evidence type="ECO:0000256" key="3">
    <source>
        <dbReference type="ARBA" id="ARBA00023163"/>
    </source>
</evidence>
<keyword evidence="1" id="KW-0805">Transcription regulation</keyword>
<accession>A0A1R0WX19</accession>
<dbReference type="GeneID" id="31572480"/>
<dbReference type="InterPro" id="IPR046532">
    <property type="entry name" value="DUF6597"/>
</dbReference>
<dbReference type="Pfam" id="PF20240">
    <property type="entry name" value="DUF6597"/>
    <property type="match status" value="1"/>
</dbReference>
<sequence>MFNLSPLYFPITAKPNHTSEFLPSHALQPFIRCFWGSVDVESIQQPETETIIPDTCMDIIWDLDRESGNTNTFFSGINDTPFEVSSDGKPGGSSTFGIRFHFWAVHFFADDHLRNVLNAHVDVEHYFGTFKKELGHLLEKVNSMDERIAAAEAYLLRRLERRGRTNNRMMNAVYTMVKQKGIVTAEDLETSSNLSRRQLERLFQEYIGVSPKKTADLVRFQNVWREMCHLPGQTKNMQDLIFAYGYSHQSHFINNFKKYAGRTPLEALVYAGRRMS</sequence>
<evidence type="ECO:0000256" key="1">
    <source>
        <dbReference type="ARBA" id="ARBA00023015"/>
    </source>
</evidence>
<reference evidence="5 6" key="1">
    <citation type="submission" date="2016-10" db="EMBL/GenBank/DDBJ databases">
        <title>Paenibacillus species isolates.</title>
        <authorList>
            <person name="Beno S.M."/>
        </authorList>
    </citation>
    <scope>NUCLEOTIDE SEQUENCE [LARGE SCALE GENOMIC DNA]</scope>
    <source>
        <strain evidence="5 6">FSL H7-0604</strain>
    </source>
</reference>
<evidence type="ECO:0000313" key="5">
    <source>
        <dbReference type="EMBL" id="OMD23444.1"/>
    </source>
</evidence>
<dbReference type="InterPro" id="IPR018060">
    <property type="entry name" value="HTH_AraC"/>
</dbReference>
<evidence type="ECO:0000256" key="2">
    <source>
        <dbReference type="ARBA" id="ARBA00023125"/>
    </source>
</evidence>
<name>A0A1R0WX19_9BACL</name>
<protein>
    <recommendedName>
        <fullName evidence="4">HTH araC/xylS-type domain-containing protein</fullName>
    </recommendedName>
</protein>
<dbReference type="EMBL" id="MKQP01000056">
    <property type="protein sequence ID" value="OMD23444.1"/>
    <property type="molecule type" value="Genomic_DNA"/>
</dbReference>
<dbReference type="SMART" id="SM00342">
    <property type="entry name" value="HTH_ARAC"/>
    <property type="match status" value="1"/>
</dbReference>
<dbReference type="Proteomes" id="UP000187465">
    <property type="component" value="Unassembled WGS sequence"/>
</dbReference>
<dbReference type="Gene3D" id="1.10.10.60">
    <property type="entry name" value="Homeodomain-like"/>
    <property type="match status" value="1"/>
</dbReference>